<gene>
    <name evidence="1" type="ORF">F9817_17850</name>
</gene>
<comment type="caution">
    <text evidence="1">The sequence shown here is derived from an EMBL/GenBank/DDBJ whole genome shotgun (WGS) entry which is preliminary data.</text>
</comment>
<evidence type="ECO:0000313" key="1">
    <source>
        <dbReference type="EMBL" id="MZI95043.1"/>
    </source>
</evidence>
<accession>A0A7X4LN58</accession>
<keyword evidence="2" id="KW-1185">Reference proteome</keyword>
<reference evidence="1 2" key="1">
    <citation type="submission" date="2019-10" db="EMBL/GenBank/DDBJ databases">
        <title>Vibrio sp. nov. isolated from a shrimp pond.</title>
        <authorList>
            <person name="Gomez-Gil B."/>
            <person name="Enciso-Ibarra J."/>
            <person name="Enciso-Ibarra K."/>
            <person name="Bolan-Mejia C."/>
        </authorList>
    </citation>
    <scope>NUCLEOTIDE SEQUENCE [LARGE SCALE GENOMIC DNA]</scope>
    <source>
        <strain evidence="1 2">CAIM 722</strain>
    </source>
</reference>
<protein>
    <submittedName>
        <fullName evidence="1">DUF2750 domain-containing protein</fullName>
    </submittedName>
</protein>
<evidence type="ECO:0000313" key="2">
    <source>
        <dbReference type="Proteomes" id="UP000462621"/>
    </source>
</evidence>
<dbReference type="Proteomes" id="UP000462621">
    <property type="component" value="Unassembled WGS sequence"/>
</dbReference>
<organism evidence="1 2">
    <name type="scientific">Vibrio eleionomae</name>
    <dbReference type="NCBI Taxonomy" id="2653505"/>
    <lineage>
        <taxon>Bacteria</taxon>
        <taxon>Pseudomonadati</taxon>
        <taxon>Pseudomonadota</taxon>
        <taxon>Gammaproteobacteria</taxon>
        <taxon>Vibrionales</taxon>
        <taxon>Vibrionaceae</taxon>
        <taxon>Vibrio</taxon>
    </lineage>
</organism>
<dbReference type="EMBL" id="WEKT01000043">
    <property type="protein sequence ID" value="MZI95043.1"/>
    <property type="molecule type" value="Genomic_DNA"/>
</dbReference>
<sequence length="126" mass="14608">MTANIALDNLPKDPTERMNLFFKTVASDLKIWLLIDEHGSVLLSADDEDCVPVWPSEEHAKQWATDEWEGFTPEAISTAKWKSRWTPGLEDDELSIIVFPDQQGEGIVLYPEEFEFELKKRETKRR</sequence>
<proteinExistence type="predicted"/>
<dbReference type="Pfam" id="PF11042">
    <property type="entry name" value="DUF2750"/>
    <property type="match status" value="1"/>
</dbReference>
<name>A0A7X4LN58_9VIBR</name>
<dbReference type="InterPro" id="IPR021284">
    <property type="entry name" value="DUF2750"/>
</dbReference>
<dbReference type="AlphaFoldDB" id="A0A7X4LN58"/>